<dbReference type="InterPro" id="IPR036390">
    <property type="entry name" value="WH_DNA-bd_sf"/>
</dbReference>
<dbReference type="InterPro" id="IPR036388">
    <property type="entry name" value="WH-like_DNA-bd_sf"/>
</dbReference>
<dbReference type="CDD" id="cd08414">
    <property type="entry name" value="PBP2_LTTR_aromatics_like"/>
    <property type="match status" value="1"/>
</dbReference>
<evidence type="ECO:0000256" key="1">
    <source>
        <dbReference type="ARBA" id="ARBA00009437"/>
    </source>
</evidence>
<dbReference type="SUPFAM" id="SSF46785">
    <property type="entry name" value="Winged helix' DNA-binding domain"/>
    <property type="match status" value="1"/>
</dbReference>
<feature type="domain" description="HTH lysR-type" evidence="5">
    <location>
        <begin position="5"/>
        <end position="62"/>
    </location>
</feature>
<reference evidence="6 7" key="1">
    <citation type="submission" date="2024-10" db="EMBL/GenBank/DDBJ databases">
        <title>The Natural Products Discovery Center: Release of the First 8490 Sequenced Strains for Exploring Actinobacteria Biosynthetic Diversity.</title>
        <authorList>
            <person name="Kalkreuter E."/>
            <person name="Kautsar S.A."/>
            <person name="Yang D."/>
            <person name="Bader C.D."/>
            <person name="Teijaro C.N."/>
            <person name="Fluegel L."/>
            <person name="Davis C.M."/>
            <person name="Simpson J.R."/>
            <person name="Lauterbach L."/>
            <person name="Steele A.D."/>
            <person name="Gui C."/>
            <person name="Meng S."/>
            <person name="Li G."/>
            <person name="Viehrig K."/>
            <person name="Ye F."/>
            <person name="Su P."/>
            <person name="Kiefer A.F."/>
            <person name="Nichols A."/>
            <person name="Cepeda A.J."/>
            <person name="Yan W."/>
            <person name="Fan B."/>
            <person name="Jiang Y."/>
            <person name="Adhikari A."/>
            <person name="Zheng C.-J."/>
            <person name="Schuster L."/>
            <person name="Cowan T.M."/>
            <person name="Smanski M.J."/>
            <person name="Chevrette M.G."/>
            <person name="De Carvalho L.P.S."/>
            <person name="Shen B."/>
        </authorList>
    </citation>
    <scope>NUCLEOTIDE SEQUENCE [LARGE SCALE GENOMIC DNA]</scope>
    <source>
        <strain evidence="6 7">NPDC002173</strain>
    </source>
</reference>
<dbReference type="Proteomes" id="UP001602013">
    <property type="component" value="Unassembled WGS sequence"/>
</dbReference>
<dbReference type="Pfam" id="PF00126">
    <property type="entry name" value="HTH_1"/>
    <property type="match status" value="1"/>
</dbReference>
<dbReference type="Gene3D" id="1.10.10.10">
    <property type="entry name" value="Winged helix-like DNA-binding domain superfamily/Winged helix DNA-binding domain"/>
    <property type="match status" value="1"/>
</dbReference>
<dbReference type="SUPFAM" id="SSF53850">
    <property type="entry name" value="Periplasmic binding protein-like II"/>
    <property type="match status" value="1"/>
</dbReference>
<keyword evidence="3" id="KW-0238">DNA-binding</keyword>
<dbReference type="Pfam" id="PF03466">
    <property type="entry name" value="LysR_substrate"/>
    <property type="match status" value="1"/>
</dbReference>
<dbReference type="InterPro" id="IPR005119">
    <property type="entry name" value="LysR_subst-bd"/>
</dbReference>
<protein>
    <submittedName>
        <fullName evidence="6">LysR substrate-binding domain-containing protein</fullName>
    </submittedName>
</protein>
<gene>
    <name evidence="6" type="ORF">ACFYXI_15765</name>
</gene>
<dbReference type="PRINTS" id="PR00039">
    <property type="entry name" value="HTHLYSR"/>
</dbReference>
<dbReference type="Gene3D" id="3.40.190.10">
    <property type="entry name" value="Periplasmic binding protein-like II"/>
    <property type="match status" value="2"/>
</dbReference>
<proteinExistence type="inferred from homology"/>
<evidence type="ECO:0000256" key="2">
    <source>
        <dbReference type="ARBA" id="ARBA00023015"/>
    </source>
</evidence>
<keyword evidence="2" id="KW-0805">Transcription regulation</keyword>
<evidence type="ECO:0000313" key="7">
    <source>
        <dbReference type="Proteomes" id="UP001602013"/>
    </source>
</evidence>
<dbReference type="PANTHER" id="PTHR30346:SF0">
    <property type="entry name" value="HCA OPERON TRANSCRIPTIONAL ACTIVATOR HCAR"/>
    <property type="match status" value="1"/>
</dbReference>
<dbReference type="RefSeq" id="WP_387411862.1">
    <property type="nucleotide sequence ID" value="NZ_JBIASD010000009.1"/>
</dbReference>
<organism evidence="6 7">
    <name type="scientific">Microtetraspora malaysiensis</name>
    <dbReference type="NCBI Taxonomy" id="161358"/>
    <lineage>
        <taxon>Bacteria</taxon>
        <taxon>Bacillati</taxon>
        <taxon>Actinomycetota</taxon>
        <taxon>Actinomycetes</taxon>
        <taxon>Streptosporangiales</taxon>
        <taxon>Streptosporangiaceae</taxon>
        <taxon>Microtetraspora</taxon>
    </lineage>
</organism>
<evidence type="ECO:0000313" key="6">
    <source>
        <dbReference type="EMBL" id="MFF3667056.1"/>
    </source>
</evidence>
<dbReference type="PROSITE" id="PS50931">
    <property type="entry name" value="HTH_LYSR"/>
    <property type="match status" value="1"/>
</dbReference>
<dbReference type="InterPro" id="IPR000847">
    <property type="entry name" value="LysR_HTH_N"/>
</dbReference>
<evidence type="ECO:0000256" key="3">
    <source>
        <dbReference type="ARBA" id="ARBA00023125"/>
    </source>
</evidence>
<evidence type="ECO:0000256" key="4">
    <source>
        <dbReference type="ARBA" id="ARBA00023163"/>
    </source>
</evidence>
<comment type="similarity">
    <text evidence="1">Belongs to the LysR transcriptional regulatory family.</text>
</comment>
<comment type="caution">
    <text evidence="6">The sequence shown here is derived from an EMBL/GenBank/DDBJ whole genome shotgun (WGS) entry which is preliminary data.</text>
</comment>
<accession>A0ABW6SQ83</accession>
<name>A0ABW6SQ83_9ACTN</name>
<dbReference type="PANTHER" id="PTHR30346">
    <property type="entry name" value="TRANSCRIPTIONAL DUAL REGULATOR HCAR-RELATED"/>
    <property type="match status" value="1"/>
</dbReference>
<keyword evidence="4" id="KW-0804">Transcription</keyword>
<evidence type="ECO:0000259" key="5">
    <source>
        <dbReference type="PROSITE" id="PS50931"/>
    </source>
</evidence>
<sequence length="308" mass="33736">MSKDFSLQQLRLFVAVAEELHFRRAAERVHLSQPPLTRQVRALEDSLGVTLLERTSRRVNLTPAGVVFLEEARRVLSTVDQARRAAVRAETGQLGSIIVGFIESAALDLLPQVLPRFRDQFTDLDLELREMHTSEQCRQLHERRIDVGILRPPVDEAGLEVTVLHANPLVAVLPEDHPLASGPVALADLAGEAFVMYSRRLGEGIYSAILQSCLAVGFTPRVRHEATSTPMLMSLVAAREGVALVPEQFAFTRRIGVRFAPVDDAAAMSSVAIAWRTGDSQPAYQALCSIARQVAGKLKQPMFGAGST</sequence>
<keyword evidence="7" id="KW-1185">Reference proteome</keyword>
<dbReference type="EMBL" id="JBIASD010000009">
    <property type="protein sequence ID" value="MFF3667056.1"/>
    <property type="molecule type" value="Genomic_DNA"/>
</dbReference>